<reference evidence="1" key="2">
    <citation type="submission" date="2023-01" db="EMBL/GenBank/DDBJ databases">
        <title>Draft genome sequence of Litoribrevibacter albus strain NBRC 110071.</title>
        <authorList>
            <person name="Sun Q."/>
            <person name="Mori K."/>
        </authorList>
    </citation>
    <scope>NUCLEOTIDE SEQUENCE</scope>
    <source>
        <strain evidence="1">NBRC 110071</strain>
    </source>
</reference>
<name>A0AA37SAP5_9GAMM</name>
<accession>A0AA37SAP5</accession>
<proteinExistence type="predicted"/>
<comment type="caution">
    <text evidence="1">The sequence shown here is derived from an EMBL/GenBank/DDBJ whole genome shotgun (WGS) entry which is preliminary data.</text>
</comment>
<protein>
    <submittedName>
        <fullName evidence="1">Uncharacterized protein</fullName>
    </submittedName>
</protein>
<dbReference type="AlphaFoldDB" id="A0AA37SAP5"/>
<evidence type="ECO:0000313" key="1">
    <source>
        <dbReference type="EMBL" id="GLQ31565.1"/>
    </source>
</evidence>
<gene>
    <name evidence="1" type="ORF">GCM10007876_20440</name>
</gene>
<evidence type="ECO:0000313" key="2">
    <source>
        <dbReference type="Proteomes" id="UP001161389"/>
    </source>
</evidence>
<dbReference type="Proteomes" id="UP001161389">
    <property type="component" value="Unassembled WGS sequence"/>
</dbReference>
<organism evidence="1 2">
    <name type="scientific">Litoribrevibacter albus</name>
    <dbReference type="NCBI Taxonomy" id="1473156"/>
    <lineage>
        <taxon>Bacteria</taxon>
        <taxon>Pseudomonadati</taxon>
        <taxon>Pseudomonadota</taxon>
        <taxon>Gammaproteobacteria</taxon>
        <taxon>Oceanospirillales</taxon>
        <taxon>Oceanospirillaceae</taxon>
        <taxon>Litoribrevibacter</taxon>
    </lineage>
</organism>
<dbReference type="EMBL" id="BSNM01000014">
    <property type="protein sequence ID" value="GLQ31565.1"/>
    <property type="molecule type" value="Genomic_DNA"/>
</dbReference>
<reference evidence="1" key="1">
    <citation type="journal article" date="2014" name="Int. J. Syst. Evol. Microbiol.">
        <title>Complete genome sequence of Corynebacterium casei LMG S-19264T (=DSM 44701T), isolated from a smear-ripened cheese.</title>
        <authorList>
            <consortium name="US DOE Joint Genome Institute (JGI-PGF)"/>
            <person name="Walter F."/>
            <person name="Albersmeier A."/>
            <person name="Kalinowski J."/>
            <person name="Ruckert C."/>
        </authorList>
    </citation>
    <scope>NUCLEOTIDE SEQUENCE</scope>
    <source>
        <strain evidence="1">NBRC 110071</strain>
    </source>
</reference>
<sequence>MVRPKALTTHPYLLMNTDKGRHTRGKDEQRIIRQNGTNYLQINNHINNNHHINNHDIKCEHQTKRFD</sequence>
<keyword evidence="2" id="KW-1185">Reference proteome</keyword>